<evidence type="ECO:0000256" key="1">
    <source>
        <dbReference type="ARBA" id="ARBA00022574"/>
    </source>
</evidence>
<proteinExistence type="inferred from homology"/>
<dbReference type="InterPro" id="IPR019775">
    <property type="entry name" value="WD40_repeat_CS"/>
</dbReference>
<dbReference type="GO" id="GO:0060271">
    <property type="term" value="P:cilium assembly"/>
    <property type="evidence" value="ECO:0007669"/>
    <property type="project" value="TreeGrafter"/>
</dbReference>
<dbReference type="InterPro" id="IPR001279">
    <property type="entry name" value="Metallo-B-lactamas"/>
</dbReference>
<evidence type="ECO:0000313" key="7">
    <source>
        <dbReference type="EMBL" id="CAF0774009.1"/>
    </source>
</evidence>
<dbReference type="InterPro" id="IPR036322">
    <property type="entry name" value="WD40_repeat_dom_sf"/>
</dbReference>
<dbReference type="Proteomes" id="UP000663852">
    <property type="component" value="Unassembled WGS sequence"/>
</dbReference>
<dbReference type="SMART" id="SM00320">
    <property type="entry name" value="WD40"/>
    <property type="match status" value="7"/>
</dbReference>
<reference evidence="7" key="1">
    <citation type="submission" date="2021-02" db="EMBL/GenBank/DDBJ databases">
        <authorList>
            <person name="Nowell W R."/>
        </authorList>
    </citation>
    <scope>NUCLEOTIDE SEQUENCE</scope>
</reference>
<dbReference type="PRINTS" id="PR00320">
    <property type="entry name" value="GPROTEINBRPT"/>
</dbReference>
<keyword evidence="2" id="KW-0677">Repeat</keyword>
<dbReference type="InterPro" id="IPR020472">
    <property type="entry name" value="WD40_PAC1"/>
</dbReference>
<feature type="repeat" description="WD" evidence="4">
    <location>
        <begin position="94"/>
        <end position="135"/>
    </location>
</feature>
<dbReference type="EMBL" id="CAJNOJ010000009">
    <property type="protein sequence ID" value="CAF0774009.1"/>
    <property type="molecule type" value="Genomic_DNA"/>
</dbReference>
<dbReference type="PROSITE" id="PS50082">
    <property type="entry name" value="WD_REPEATS_2"/>
    <property type="match status" value="7"/>
</dbReference>
<feature type="repeat" description="WD" evidence="4">
    <location>
        <begin position="136"/>
        <end position="177"/>
    </location>
</feature>
<feature type="repeat" description="WD" evidence="4">
    <location>
        <begin position="10"/>
        <end position="41"/>
    </location>
</feature>
<dbReference type="AlphaFoldDB" id="A0A813QXS8"/>
<evidence type="ECO:0000256" key="5">
    <source>
        <dbReference type="SAM" id="MobiDB-lite"/>
    </source>
</evidence>
<dbReference type="PROSITE" id="PS00678">
    <property type="entry name" value="WD_REPEATS_1"/>
    <property type="match status" value="1"/>
</dbReference>
<feature type="repeat" description="WD" evidence="4">
    <location>
        <begin position="52"/>
        <end position="83"/>
    </location>
</feature>
<evidence type="ECO:0000313" key="8">
    <source>
        <dbReference type="Proteomes" id="UP000663852"/>
    </source>
</evidence>
<dbReference type="InterPro" id="IPR015943">
    <property type="entry name" value="WD40/YVTN_repeat-like_dom_sf"/>
</dbReference>
<dbReference type="Gene3D" id="2.130.10.10">
    <property type="entry name" value="YVTN repeat-like/Quinoprotein amine dehydrogenase"/>
    <property type="match status" value="3"/>
</dbReference>
<accession>A0A813QXS8</accession>
<dbReference type="SUPFAM" id="SSF50978">
    <property type="entry name" value="WD40 repeat-like"/>
    <property type="match status" value="1"/>
</dbReference>
<evidence type="ECO:0000256" key="4">
    <source>
        <dbReference type="PROSITE-ProRule" id="PRU00221"/>
    </source>
</evidence>
<dbReference type="Gene3D" id="3.60.15.10">
    <property type="entry name" value="Ribonuclease Z/Hydroxyacylglutathione hydrolase-like"/>
    <property type="match status" value="1"/>
</dbReference>
<sequence length="760" mass="85276">MEDPKLEKHFKSHRSTVTSLSFSPNTKQLVSGSLDACLFLWPFKPQVRAYRFVGHNDAVHSVCFSPSGHLIASGSKDKKVRLWIPSVKGESTVFKAHTAAVRCVDFASDGQSLLSSSEDKTIKIWTVHRQKFQFSLNQHSNWVRCAKFSPDGRLIVSCSDDKTVKIWDRNTNECMHTFYEPHGFLNDVAFHPSGTCIGGGCTDASVKIWDIRTRKLIQHYANHVASVNSVAFHPNGNYLLSASSDATLKIFDLLEGRLIYTLHGHQGPATSVAFSKQGDFFASGGQDQQVLVWKTNFESAPSFAESTNTTSNKYTNGNDTSSNDYIPSTRVSSSTNQQKKAQISSLGEKSQPETSDERGARKIDVFNGKSAYPTYGDGDRLEITNIGPAYENGISRSNSASACLVNSEPMTNAISKNNNRTTYGTQSNVNQAYAPQLTNTLEHIVQQLDILTKTVAILETRLTMTEIIQLILGQSYMAATDNPEWFSTKQVDNNLFLTNENHFFEGNRANIWLIRGVARDLIIDCGLGVCNLKKHFENLNILDKDRECLVLCTHSHFDHCGGAKHFENDSQILIHRDDYQGLRDGREKDTLNYVRSAHFDQAPYRNFSAREYRVPATKCESILDGHRIDLGADDEIIVSHVPGHTAGSVVCYYPKTKSLFTGDFVYDCVHGDELIDWVPTSSVRDYLRSANRMIDWLEEHDIEKIYPGHSRIFTDKKRVQDILREYIDSKDDCCSKAKGSCMQTMVSGFFKMGCFRCCQC</sequence>
<dbReference type="PROSITE" id="PS50294">
    <property type="entry name" value="WD_REPEATS_REGION"/>
    <property type="match status" value="6"/>
</dbReference>
<dbReference type="Pfam" id="PF00753">
    <property type="entry name" value="Lactamase_B"/>
    <property type="match status" value="1"/>
</dbReference>
<keyword evidence="1 4" id="KW-0853">WD repeat</keyword>
<evidence type="ECO:0000259" key="6">
    <source>
        <dbReference type="SMART" id="SM00849"/>
    </source>
</evidence>
<dbReference type="Pfam" id="PF00400">
    <property type="entry name" value="WD40"/>
    <property type="match status" value="7"/>
</dbReference>
<feature type="domain" description="Metallo-beta-lactamase" evidence="6">
    <location>
        <begin position="508"/>
        <end position="709"/>
    </location>
</feature>
<dbReference type="InterPro" id="IPR001680">
    <property type="entry name" value="WD40_rpt"/>
</dbReference>
<evidence type="ECO:0000256" key="3">
    <source>
        <dbReference type="ARBA" id="ARBA00037984"/>
    </source>
</evidence>
<comment type="similarity">
    <text evidence="3">Belongs to the WD repeat POC1 family.</text>
</comment>
<dbReference type="SMART" id="SM00849">
    <property type="entry name" value="Lactamase_B"/>
    <property type="match status" value="1"/>
</dbReference>
<dbReference type="InterPro" id="IPR036866">
    <property type="entry name" value="RibonucZ/Hydroxyglut_hydro"/>
</dbReference>
<name>A0A813QXS8_ADIRI</name>
<feature type="repeat" description="WD" evidence="4">
    <location>
        <begin position="220"/>
        <end position="261"/>
    </location>
</feature>
<dbReference type="PANTHER" id="PTHR44019">
    <property type="entry name" value="WD REPEAT-CONTAINING PROTEIN 55"/>
    <property type="match status" value="1"/>
</dbReference>
<feature type="compositionally biased region" description="Polar residues" evidence="5">
    <location>
        <begin position="302"/>
        <end position="348"/>
    </location>
</feature>
<dbReference type="InterPro" id="IPR050505">
    <property type="entry name" value="WDR55/POC1"/>
</dbReference>
<dbReference type="GO" id="GO:0005814">
    <property type="term" value="C:centriole"/>
    <property type="evidence" value="ECO:0007669"/>
    <property type="project" value="TreeGrafter"/>
</dbReference>
<protein>
    <recommendedName>
        <fullName evidence="6">Metallo-beta-lactamase domain-containing protein</fullName>
    </recommendedName>
</protein>
<feature type="repeat" description="WD" evidence="4">
    <location>
        <begin position="262"/>
        <end position="294"/>
    </location>
</feature>
<dbReference type="SUPFAM" id="SSF56281">
    <property type="entry name" value="Metallo-hydrolase/oxidoreductase"/>
    <property type="match status" value="1"/>
</dbReference>
<feature type="region of interest" description="Disordered" evidence="5">
    <location>
        <begin position="302"/>
        <end position="362"/>
    </location>
</feature>
<dbReference type="PANTHER" id="PTHR44019:SF8">
    <property type="entry name" value="POC1 CENTRIOLAR PROTEIN HOMOLOG"/>
    <property type="match status" value="1"/>
</dbReference>
<dbReference type="OrthoDB" id="10264588at2759"/>
<feature type="repeat" description="WD" evidence="4">
    <location>
        <begin position="185"/>
        <end position="219"/>
    </location>
</feature>
<dbReference type="GO" id="GO:0036064">
    <property type="term" value="C:ciliary basal body"/>
    <property type="evidence" value="ECO:0007669"/>
    <property type="project" value="TreeGrafter"/>
</dbReference>
<comment type="caution">
    <text evidence="7">The sequence shown here is derived from an EMBL/GenBank/DDBJ whole genome shotgun (WGS) entry which is preliminary data.</text>
</comment>
<organism evidence="7 8">
    <name type="scientific">Adineta ricciae</name>
    <name type="common">Rotifer</name>
    <dbReference type="NCBI Taxonomy" id="249248"/>
    <lineage>
        <taxon>Eukaryota</taxon>
        <taxon>Metazoa</taxon>
        <taxon>Spiralia</taxon>
        <taxon>Gnathifera</taxon>
        <taxon>Rotifera</taxon>
        <taxon>Eurotatoria</taxon>
        <taxon>Bdelloidea</taxon>
        <taxon>Adinetida</taxon>
        <taxon>Adinetidae</taxon>
        <taxon>Adineta</taxon>
    </lineage>
</organism>
<gene>
    <name evidence="7" type="ORF">EDS130_LOCUS3467</name>
</gene>
<dbReference type="CDD" id="cd00200">
    <property type="entry name" value="WD40"/>
    <property type="match status" value="1"/>
</dbReference>
<evidence type="ECO:0000256" key="2">
    <source>
        <dbReference type="ARBA" id="ARBA00022737"/>
    </source>
</evidence>